<dbReference type="PANTHER" id="PTHR30580">
    <property type="entry name" value="PRIMOSOMAL PROTEIN N"/>
    <property type="match status" value="1"/>
</dbReference>
<evidence type="ECO:0000256" key="2">
    <source>
        <dbReference type="ARBA" id="ARBA00022840"/>
    </source>
</evidence>
<dbReference type="SUPFAM" id="SSF52540">
    <property type="entry name" value="P-loop containing nucleoside triphosphate hydrolases"/>
    <property type="match status" value="1"/>
</dbReference>
<dbReference type="PANTHER" id="PTHR30580:SF1">
    <property type="entry name" value="COMF OPERON PROTEIN 1"/>
    <property type="match status" value="1"/>
</dbReference>
<dbReference type="InterPro" id="IPR001650">
    <property type="entry name" value="Helicase_C-like"/>
</dbReference>
<evidence type="ECO:0000256" key="3">
    <source>
        <dbReference type="ARBA" id="ARBA00023125"/>
    </source>
</evidence>
<dbReference type="GeneID" id="87599155"/>
<keyword evidence="6" id="KW-0347">Helicase</keyword>
<dbReference type="Pfam" id="PF00271">
    <property type="entry name" value="Helicase_C"/>
    <property type="match status" value="1"/>
</dbReference>
<dbReference type="InterPro" id="IPR011545">
    <property type="entry name" value="DEAD/DEAH_box_helicase_dom"/>
</dbReference>
<dbReference type="GO" id="GO:0005524">
    <property type="term" value="F:ATP binding"/>
    <property type="evidence" value="ECO:0007669"/>
    <property type="project" value="UniProtKB-KW"/>
</dbReference>
<dbReference type="PROSITE" id="PS51192">
    <property type="entry name" value="HELICASE_ATP_BIND_1"/>
    <property type="match status" value="1"/>
</dbReference>
<name>A0A0M0KFZ1_ALKHA</name>
<dbReference type="EMBL" id="LILD01000001">
    <property type="protein sequence ID" value="KOO37734.1"/>
    <property type="molecule type" value="Genomic_DNA"/>
</dbReference>
<sequence length="442" mass="50270">MTEQVTPQAFLAGRLLLESEVPSEFLTNKDVITEPSIITENGRYHCRRCCNEHRELFATAPCAWCGNSHCIYCRNCLMLGRVTACRKLVRWKGEPYAFPSHSNVLQWKGTLSHGQRHASLQAVRYWKQKEDHIIWAVCGSGKTEIVFDAVAQSLATGERILLATPRVDVVKELYPRFKQAFPSITITALYGDSPSVFHPAQLVIATTHQTFRFKKAFDFVIVDEVDAFPFSCDQSLQLSVNEARRPLAPILYLSATPSRSLLEQKNRRITKVSTRYHGHPLPLPSFVWVGNWRKKVMRRKLPSKLVAWLEKHHRKPVFLFVPSIPVLEQVSVALKQLGYIHDAVHAEDPHRHEKVTRFRNGVTKLLVTTTILERGVTVPRVQVAVLGAEHSVFSEAALVQISGRVGRSHQHPTGDIAFFHYGVSKAMKRCRQQLQQMNREGF</sequence>
<dbReference type="GO" id="GO:0006302">
    <property type="term" value="P:double-strand break repair"/>
    <property type="evidence" value="ECO:0007669"/>
    <property type="project" value="TreeGrafter"/>
</dbReference>
<reference evidence="6" key="1">
    <citation type="submission" date="2015-08" db="EMBL/GenBank/DDBJ databases">
        <title>Complete DNA Sequence of Pseudomonas syringae pv. actinidiae, the Causal Agent of Kiwifruit Canker Disease.</title>
        <authorList>
            <person name="Rikkerink E.H.A."/>
            <person name="Fineran P.C."/>
        </authorList>
    </citation>
    <scope>NUCLEOTIDE SEQUENCE</scope>
    <source>
        <strain evidence="6">DSM 13666</strain>
    </source>
</reference>
<dbReference type="PATRIC" id="fig|136160.3.peg.587"/>
<evidence type="ECO:0000259" key="5">
    <source>
        <dbReference type="PROSITE" id="PS51194"/>
    </source>
</evidence>
<keyword evidence="3" id="KW-0238">DNA-binding</keyword>
<dbReference type="GO" id="GO:0006270">
    <property type="term" value="P:DNA replication initiation"/>
    <property type="evidence" value="ECO:0007669"/>
    <property type="project" value="TreeGrafter"/>
</dbReference>
<comment type="caution">
    <text evidence="6">The sequence shown here is derived from an EMBL/GenBank/DDBJ whole genome shotgun (WGS) entry which is preliminary data.</text>
</comment>
<dbReference type="InterPro" id="IPR014001">
    <property type="entry name" value="Helicase_ATP-bd"/>
</dbReference>
<keyword evidence="6" id="KW-0378">Hydrolase</keyword>
<dbReference type="AlphaFoldDB" id="A0A0M0KFZ1"/>
<dbReference type="GO" id="GO:0043138">
    <property type="term" value="F:3'-5' DNA helicase activity"/>
    <property type="evidence" value="ECO:0007669"/>
    <property type="project" value="TreeGrafter"/>
</dbReference>
<gene>
    <name evidence="6" type="ORF">AMD02_01910</name>
</gene>
<feature type="domain" description="Helicase C-terminal" evidence="5">
    <location>
        <begin position="304"/>
        <end position="442"/>
    </location>
</feature>
<evidence type="ECO:0000313" key="6">
    <source>
        <dbReference type="EMBL" id="KOO37734.1"/>
    </source>
</evidence>
<proteinExistence type="predicted"/>
<keyword evidence="1" id="KW-0547">Nucleotide-binding</keyword>
<dbReference type="SMART" id="SM00487">
    <property type="entry name" value="DEXDc"/>
    <property type="match status" value="1"/>
</dbReference>
<evidence type="ECO:0000259" key="4">
    <source>
        <dbReference type="PROSITE" id="PS51192"/>
    </source>
</evidence>
<protein>
    <submittedName>
        <fullName evidence="6">Helicase</fullName>
    </submittedName>
</protein>
<dbReference type="RefSeq" id="WP_053430269.1">
    <property type="nucleotide sequence ID" value="NZ_CP040441.1"/>
</dbReference>
<accession>A0A4Y7WTB0</accession>
<dbReference type="InterPro" id="IPR027417">
    <property type="entry name" value="P-loop_NTPase"/>
</dbReference>
<dbReference type="PROSITE" id="PS51194">
    <property type="entry name" value="HELICASE_CTER"/>
    <property type="match status" value="1"/>
</dbReference>
<feature type="domain" description="Helicase ATP-binding" evidence="4">
    <location>
        <begin position="123"/>
        <end position="275"/>
    </location>
</feature>
<organism evidence="6">
    <name type="scientific">Halalkalibacterium halodurans</name>
    <name type="common">Bacillus halodurans</name>
    <dbReference type="NCBI Taxonomy" id="86665"/>
    <lineage>
        <taxon>Bacteria</taxon>
        <taxon>Bacillati</taxon>
        <taxon>Bacillota</taxon>
        <taxon>Bacilli</taxon>
        <taxon>Bacillales</taxon>
        <taxon>Bacillaceae</taxon>
        <taxon>Halalkalibacterium (ex Joshi et al. 2022)</taxon>
    </lineage>
</organism>
<accession>A0A0M0KFZ1</accession>
<dbReference type="Gene3D" id="3.40.50.300">
    <property type="entry name" value="P-loop containing nucleotide triphosphate hydrolases"/>
    <property type="match status" value="2"/>
</dbReference>
<dbReference type="Pfam" id="PF00270">
    <property type="entry name" value="DEAD"/>
    <property type="match status" value="1"/>
</dbReference>
<dbReference type="GO" id="GO:0003677">
    <property type="term" value="F:DNA binding"/>
    <property type="evidence" value="ECO:0007669"/>
    <property type="project" value="UniProtKB-KW"/>
</dbReference>
<evidence type="ECO:0000256" key="1">
    <source>
        <dbReference type="ARBA" id="ARBA00022741"/>
    </source>
</evidence>
<dbReference type="SMART" id="SM00490">
    <property type="entry name" value="HELICc"/>
    <property type="match status" value="1"/>
</dbReference>
<keyword evidence="2" id="KW-0067">ATP-binding</keyword>
<dbReference type="GO" id="GO:0006310">
    <property type="term" value="P:DNA recombination"/>
    <property type="evidence" value="ECO:0007669"/>
    <property type="project" value="TreeGrafter"/>
</dbReference>